<keyword evidence="1" id="KW-0812">Transmembrane</keyword>
<evidence type="ECO:0000313" key="2">
    <source>
        <dbReference type="EMBL" id="MDA0177375.1"/>
    </source>
</evidence>
<keyword evidence="3" id="KW-1185">Reference proteome</keyword>
<keyword evidence="1" id="KW-0472">Membrane</keyword>
<evidence type="ECO:0000313" key="3">
    <source>
        <dbReference type="Proteomes" id="UP001149142"/>
    </source>
</evidence>
<organism evidence="2 3">
    <name type="scientific">Mesoflavibacter profundi</name>
    <dbReference type="NCBI Taxonomy" id="2708110"/>
    <lineage>
        <taxon>Bacteria</taxon>
        <taxon>Pseudomonadati</taxon>
        <taxon>Bacteroidota</taxon>
        <taxon>Flavobacteriia</taxon>
        <taxon>Flavobacteriales</taxon>
        <taxon>Flavobacteriaceae</taxon>
        <taxon>Mesoflavibacter</taxon>
    </lineage>
</organism>
<comment type="caution">
    <text evidence="2">The sequence shown here is derived from an EMBL/GenBank/DDBJ whole genome shotgun (WGS) entry which is preliminary data.</text>
</comment>
<proteinExistence type="predicted"/>
<accession>A0ABT4RZX4</accession>
<feature type="transmembrane region" description="Helical" evidence="1">
    <location>
        <begin position="7"/>
        <end position="25"/>
    </location>
</feature>
<dbReference type="EMBL" id="JAPFGC010000002">
    <property type="protein sequence ID" value="MDA0177375.1"/>
    <property type="molecule type" value="Genomic_DNA"/>
</dbReference>
<evidence type="ECO:0000256" key="1">
    <source>
        <dbReference type="SAM" id="Phobius"/>
    </source>
</evidence>
<feature type="transmembrane region" description="Helical" evidence="1">
    <location>
        <begin position="73"/>
        <end position="95"/>
    </location>
</feature>
<protein>
    <recommendedName>
        <fullName evidence="4">DUF2500 domain-containing protein</fullName>
    </recommendedName>
</protein>
<reference evidence="2" key="1">
    <citation type="submission" date="2022-11" db="EMBL/GenBank/DDBJ databases">
        <title>Refractory cell wall polysaccharides provide important carbon source for microbial heterotrophs in the hadal ocean.</title>
        <authorList>
            <person name="Zhu X."/>
        </authorList>
    </citation>
    <scope>NUCLEOTIDE SEQUENCE</scope>
    <source>
        <strain evidence="2">MTRN7</strain>
    </source>
</reference>
<keyword evidence="1" id="KW-1133">Transmembrane helix</keyword>
<evidence type="ECO:0008006" key="4">
    <source>
        <dbReference type="Google" id="ProtNLM"/>
    </source>
</evidence>
<dbReference type="Proteomes" id="UP001149142">
    <property type="component" value="Unassembled WGS sequence"/>
</dbReference>
<gene>
    <name evidence="2" type="ORF">OOZ35_07730</name>
</gene>
<dbReference type="RefSeq" id="WP_270005430.1">
    <property type="nucleotide sequence ID" value="NZ_JAPFGC010000002.1"/>
</dbReference>
<feature type="transmembrane region" description="Helical" evidence="1">
    <location>
        <begin position="31"/>
        <end position="52"/>
    </location>
</feature>
<sequence>MTQKQRKIFYPTIFFLGAILMIFQIKIYRNTIIDLIIPIGIIIVIGIIAFILDFKNYKKTYDYNGIGLYLYSIMHYIIGFGFIVCSIFMLTNYYFADQNVKTESYKIIDRTWLPERVGKTGSEKQPVFTIKYKGKRKELVFYSQFYEKMNSYNTVEFETRKGFFGFDILENKKLN</sequence>
<name>A0ABT4RZX4_9FLAO</name>